<proteinExistence type="predicted"/>
<reference evidence="1" key="1">
    <citation type="journal article" date="2020" name="Nature">
        <title>Giant virus diversity and host interactions through global metagenomics.</title>
        <authorList>
            <person name="Schulz F."/>
            <person name="Roux S."/>
            <person name="Paez-Espino D."/>
            <person name="Jungbluth S."/>
            <person name="Walsh D.A."/>
            <person name="Denef V.J."/>
            <person name="McMahon K.D."/>
            <person name="Konstantinidis K.T."/>
            <person name="Eloe-Fadrosh E.A."/>
            <person name="Kyrpides N.C."/>
            <person name="Woyke T."/>
        </authorList>
    </citation>
    <scope>NUCLEOTIDE SEQUENCE</scope>
    <source>
        <strain evidence="1">GVMAG-M-3300027963-21</strain>
    </source>
</reference>
<organism evidence="1">
    <name type="scientific">viral metagenome</name>
    <dbReference type="NCBI Taxonomy" id="1070528"/>
    <lineage>
        <taxon>unclassified sequences</taxon>
        <taxon>metagenomes</taxon>
        <taxon>organismal metagenomes</taxon>
    </lineage>
</organism>
<dbReference type="EMBL" id="MN740528">
    <property type="protein sequence ID" value="QHU31512.1"/>
    <property type="molecule type" value="Genomic_DNA"/>
</dbReference>
<protein>
    <submittedName>
        <fullName evidence="1">Uncharacterized protein</fullName>
    </submittedName>
</protein>
<dbReference type="AlphaFoldDB" id="A0A6C0LQD0"/>
<name>A0A6C0LQD0_9ZZZZ</name>
<accession>A0A6C0LQD0</accession>
<evidence type="ECO:0000313" key="1">
    <source>
        <dbReference type="EMBL" id="QHU31512.1"/>
    </source>
</evidence>
<sequence length="355" mass="42499">MNDIYGINKMNKIYEVRCVRDIYRIIKRYYDFVPSDFTIAEAPLSIFHHVRKDLQASSKGYLNFEFAYKYADSCSHCYHITYKGSEINMYVLMDKKMSAKMKKRFFMNLYRVYLVSKIYNITKEDNRRLFNFYIIMNPLKRCMPTKKDAILDVVNINGGYTYVNDNNIYIIREEDYNKVIIHEFLHHNTKMHYQDWDTSNISRLKAHFKICQDLLLLPNEAIIETYACVLNTVFYSIETSKTRKTSKTGEDGSSLNENLKKDQEHSLLLAKKIIDKQGGGIWTEKTHSYCYIVFKTILYVYFNVFLKIYKYQNDTEITDFLIRYSSRIFRRVARLNKQKQTLRQTNRLKQTVFRT</sequence>